<keyword evidence="2" id="KW-1133">Transmembrane helix</keyword>
<feature type="transmembrane region" description="Helical" evidence="2">
    <location>
        <begin position="957"/>
        <end position="988"/>
    </location>
</feature>
<dbReference type="Pfam" id="PF07699">
    <property type="entry name" value="Ephrin_rec_like"/>
    <property type="match status" value="3"/>
</dbReference>
<feature type="region of interest" description="Disordered" evidence="1">
    <location>
        <begin position="1315"/>
        <end position="1347"/>
    </location>
</feature>
<dbReference type="InterPro" id="IPR009030">
    <property type="entry name" value="Growth_fac_rcpt_cys_sf"/>
</dbReference>
<accession>A0ABQ8Z7K8</accession>
<organism evidence="4 5">
    <name type="scientific">Anaeramoeba flamelloides</name>
    <dbReference type="NCBI Taxonomy" id="1746091"/>
    <lineage>
        <taxon>Eukaryota</taxon>
        <taxon>Metamonada</taxon>
        <taxon>Anaeramoebidae</taxon>
        <taxon>Anaeramoeba</taxon>
    </lineage>
</organism>
<feature type="compositionally biased region" description="Low complexity" evidence="1">
    <location>
        <begin position="1333"/>
        <end position="1343"/>
    </location>
</feature>
<protein>
    <recommendedName>
        <fullName evidence="3">Tyrosine-protein kinase ephrin type A/B receptor-like domain-containing protein</fullName>
    </recommendedName>
</protein>
<feature type="transmembrane region" description="Helical" evidence="2">
    <location>
        <begin position="1256"/>
        <end position="1273"/>
    </location>
</feature>
<dbReference type="Gene3D" id="2.10.50.10">
    <property type="entry name" value="Tumor Necrosis Factor Receptor, subunit A, domain 2"/>
    <property type="match status" value="6"/>
</dbReference>
<dbReference type="Proteomes" id="UP001150062">
    <property type="component" value="Unassembled WGS sequence"/>
</dbReference>
<feature type="compositionally biased region" description="Low complexity" evidence="1">
    <location>
        <begin position="1411"/>
        <end position="1422"/>
    </location>
</feature>
<feature type="transmembrane region" description="Helical" evidence="2">
    <location>
        <begin position="899"/>
        <end position="919"/>
    </location>
</feature>
<dbReference type="SMART" id="SM01411">
    <property type="entry name" value="Ephrin_rec_like"/>
    <property type="match status" value="7"/>
</dbReference>
<dbReference type="SUPFAM" id="SSF57184">
    <property type="entry name" value="Growth factor receptor domain"/>
    <property type="match status" value="3"/>
</dbReference>
<dbReference type="InterPro" id="IPR011641">
    <property type="entry name" value="Tyr-kin_ephrin_A/B_rcpt-like"/>
</dbReference>
<feature type="transmembrane region" description="Helical" evidence="2">
    <location>
        <begin position="863"/>
        <end position="883"/>
    </location>
</feature>
<comment type="caution">
    <text evidence="4">The sequence shown here is derived from an EMBL/GenBank/DDBJ whole genome shotgun (WGS) entry which is preliminary data.</text>
</comment>
<keyword evidence="5" id="KW-1185">Reference proteome</keyword>
<sequence>MKKCPKIVFLQSNSNYFTNRKFVLIFVLIVLTLVNKINSKECFVQPPPIGTEQMVNTNTTNEQTNPTIASIGEFNEKYVVAWESQLTDNGNYTIQMQIFSSSNGAKIGTEIQGHRKSTDLLNPSICAIGEYNEKYVLCWSEFLDDGSVNCQIYSSSDYSKVGDTFQANTFYSGGEATFPKISSIGEGKEKFVITWQSFGPDGEKFGIFAQIFDSNTGSKIGDEFQVNTYSEGKQKFPSIASIGEGKENFVITWQSDGQSDDEEYAIYAQLFSSVSGNKIGEEFQVNHFDLLDQTNPKVCSLNTGNYFIIAWQSHHQEDDGPEIHAQIFNSSNGLKVGGDIEFQINTETIDQQQTPSITALAQNGEDQHFVITWSSKEQDGSGYGIYAQKFNFNTASLETSKIGEEYPVNNYTILDQYNPEITSIGEGDENFVITWQSNEQDGSSYGIFMQMYNGSSLTECTCQKGYYQGFESICKLCPKGTYQDEINQTSCKNCPIGTSNPLNGSKTIDVCVVCEIGTYNDEVAQKECKRCPMGTYNVNTGSKSENDCLVCIKGTYNNQVGQSVCKNCTKGTYSNESNSTSCWGCQKGTYQDEIHQTSCKECPAGTFNSNTNSESENDCTNCNIGSHQPLKGQSSCELCQEGTYQNQTGQTNCPNCRIGSYSPNTNMTSCVECSKGSYGDTEGETSFDTACKKCPLGTWSDQTGLTDESECTNCTKGFYNAKFGSTTIESCDPCPTGTYGQTEGLKGIYGCKTCESNKISNQINSTSCSLCSIGYQPSDAQDQCEPCGKGYYKNNTLDSSCSPCQNDYFNNIEGATYCLKCGLPDICLEGGKCADGRDPDTFCSDCMDNYYLRNNQCKKCGPSWIWIIYFLIIVLLIILIYIFRNKIGNLLLLKKNPIFEIYLTFLQLLATILTMSINWPEYINSNIVSSTSIFNFEISTIVTPECYKNFDFYSKYLIMVLFPICFILLALLILLIIKIINLVFSFLVKKGKIKIKNQNPNINNIKKKSQSSSSSSSNENEIGKASSSSSSSPSSTSSSGKGNNKNNKKKIKDNNNNNKIKDPITNNQLIDTNKYIISICNLISIMLRYLFIPEIIICAKPFQTTYQKGIDKNTLNYAPNISTDDQKYQKYYPLFLFFLYFYSISIPLFFIIILIISKKHNFSKYWKKRFGWLWEFYKPNRYWWEIPKIFFKLFIIILPILISLQHKNILLISILSLITLMTIIIIIFKPYPFLIPIDGENRNVKSIWGKIAPEDFITIGLNLILIAIVTSGIDELDNMLYSIFYPIGIIITFIGTRKNIKEMWYKKKQIQKFKNSKQEKTQNNIHLNKNQINLSTTSSSNNSDDTDVELNIMTSNNKNNLDVENKNFYQNKLQKLKNNNEKLKNNLIKKDKIISKLKNTKNLKDQKIENSDSNSDSDSSSD</sequence>
<reference evidence="4" key="1">
    <citation type="submission" date="2022-08" db="EMBL/GenBank/DDBJ databases">
        <title>Novel sulfate-reducing endosymbionts in the free-living metamonad Anaeramoeba.</title>
        <authorList>
            <person name="Jerlstrom-Hultqvist J."/>
            <person name="Cepicka I."/>
            <person name="Gallot-Lavallee L."/>
            <person name="Salas-Leiva D."/>
            <person name="Curtis B.A."/>
            <person name="Zahonova K."/>
            <person name="Pipaliya S."/>
            <person name="Dacks J."/>
            <person name="Roger A.J."/>
        </authorList>
    </citation>
    <scope>NUCLEOTIDE SEQUENCE</scope>
    <source>
        <strain evidence="4">Schooner1</strain>
    </source>
</reference>
<feature type="compositionally biased region" description="Low complexity" evidence="1">
    <location>
        <begin position="1054"/>
        <end position="1063"/>
    </location>
</feature>
<proteinExistence type="predicted"/>
<dbReference type="EMBL" id="JAOAOG010000037">
    <property type="protein sequence ID" value="KAJ6252871.1"/>
    <property type="molecule type" value="Genomic_DNA"/>
</dbReference>
<feature type="domain" description="Tyrosine-protein kinase ephrin type A/B receptor-like" evidence="3">
    <location>
        <begin position="511"/>
        <end position="548"/>
    </location>
</feature>
<gene>
    <name evidence="4" type="ORF">M0813_13733</name>
</gene>
<dbReference type="PANTHER" id="PTHR46967:SF1">
    <property type="entry name" value="KERATIN-ASSOCIATED PROTEIN 16-1-LIKE"/>
    <property type="match status" value="1"/>
</dbReference>
<evidence type="ECO:0000256" key="1">
    <source>
        <dbReference type="SAM" id="MobiDB-lite"/>
    </source>
</evidence>
<evidence type="ECO:0000313" key="5">
    <source>
        <dbReference type="Proteomes" id="UP001150062"/>
    </source>
</evidence>
<evidence type="ECO:0000256" key="2">
    <source>
        <dbReference type="SAM" id="Phobius"/>
    </source>
</evidence>
<dbReference type="PANTHER" id="PTHR46967">
    <property type="entry name" value="INSULIN-LIKE GROWTH FACTOR BINDING PROTEIN,N-TERMINAL"/>
    <property type="match status" value="1"/>
</dbReference>
<feature type="transmembrane region" description="Helical" evidence="2">
    <location>
        <begin position="1134"/>
        <end position="1157"/>
    </location>
</feature>
<feature type="region of interest" description="Disordered" evidence="1">
    <location>
        <begin position="1399"/>
        <end position="1422"/>
    </location>
</feature>
<feature type="domain" description="Tyrosine-protein kinase ephrin type A/B receptor-like" evidence="3">
    <location>
        <begin position="571"/>
        <end position="619"/>
    </location>
</feature>
<feature type="region of interest" description="Disordered" evidence="1">
    <location>
        <begin position="1004"/>
        <end position="1063"/>
    </location>
</feature>
<feature type="transmembrane region" description="Helical" evidence="2">
    <location>
        <begin position="1279"/>
        <end position="1296"/>
    </location>
</feature>
<feature type="transmembrane region" description="Helical" evidence="2">
    <location>
        <begin position="1212"/>
        <end position="1235"/>
    </location>
</feature>
<evidence type="ECO:0000313" key="4">
    <source>
        <dbReference type="EMBL" id="KAJ6252871.1"/>
    </source>
</evidence>
<feature type="compositionally biased region" description="Low complexity" evidence="1">
    <location>
        <begin position="1004"/>
        <end position="1045"/>
    </location>
</feature>
<feature type="compositionally biased region" description="Polar residues" evidence="1">
    <location>
        <begin position="1321"/>
        <end position="1332"/>
    </location>
</feature>
<name>A0ABQ8Z7K8_9EUKA</name>
<keyword evidence="2" id="KW-0472">Membrane</keyword>
<keyword evidence="2" id="KW-0812">Transmembrane</keyword>
<feature type="transmembrane region" description="Helical" evidence="2">
    <location>
        <begin position="1189"/>
        <end position="1206"/>
    </location>
</feature>
<feature type="domain" description="Tyrosine-protein kinase ephrin type A/B receptor-like" evidence="3">
    <location>
        <begin position="659"/>
        <end position="711"/>
    </location>
</feature>
<evidence type="ECO:0000259" key="3">
    <source>
        <dbReference type="Pfam" id="PF07699"/>
    </source>
</evidence>